<protein>
    <submittedName>
        <fullName evidence="2">Serine/threonine protein phosphatase</fullName>
    </submittedName>
</protein>
<dbReference type="EMBL" id="LPXO01000013">
    <property type="protein sequence ID" value="KUF09469.1"/>
    <property type="molecule type" value="Genomic_DNA"/>
</dbReference>
<keyword evidence="3" id="KW-1185">Reference proteome</keyword>
<sequence length="240" mass="26521">MTERIYAIGDIHGQKAMLDGALARIEADGGAGARTVFLGDYVDRGPDSRGVIDTFLRGRDAGRDWVFVKGNHDRMFERFLDSGERHDDRIKSGKSWVTPNLGGEETLASYGVPGAATMEPEALLQAVERAVPDSHRAFLKDLALYHEQGDFLFVHAGIRPGLPLKWQQEDDLLWIRDEFLSDGRDFGHFVVHGHTPVEGPDLRSNRLNLDTGAGYGRPLSVAVFEGGRIAQLTETGRQPL</sequence>
<comment type="caution">
    <text evidence="2">The sequence shown here is derived from an EMBL/GenBank/DDBJ whole genome shotgun (WGS) entry which is preliminary data.</text>
</comment>
<proteinExistence type="predicted"/>
<dbReference type="GO" id="GO:0005737">
    <property type="term" value="C:cytoplasm"/>
    <property type="evidence" value="ECO:0007669"/>
    <property type="project" value="TreeGrafter"/>
</dbReference>
<accession>A0A0W7WFV4</accession>
<dbReference type="STRING" id="1685382.AVJ23_17665"/>
<dbReference type="Proteomes" id="UP000054396">
    <property type="component" value="Unassembled WGS sequence"/>
</dbReference>
<feature type="domain" description="Calcineurin-like phosphoesterase" evidence="1">
    <location>
        <begin position="4"/>
        <end position="198"/>
    </location>
</feature>
<dbReference type="Pfam" id="PF00149">
    <property type="entry name" value="Metallophos"/>
    <property type="match status" value="1"/>
</dbReference>
<dbReference type="PANTHER" id="PTHR42850">
    <property type="entry name" value="METALLOPHOSPHOESTERASE"/>
    <property type="match status" value="1"/>
</dbReference>
<dbReference type="CDD" id="cd00144">
    <property type="entry name" value="MPP_PPP_family"/>
    <property type="match status" value="1"/>
</dbReference>
<name>A0A0W7WFV4_9RHOB</name>
<dbReference type="InterPro" id="IPR050126">
    <property type="entry name" value="Ap4A_hydrolase"/>
</dbReference>
<dbReference type="InterPro" id="IPR004843">
    <property type="entry name" value="Calcineurin-like_PHP"/>
</dbReference>
<evidence type="ECO:0000313" key="3">
    <source>
        <dbReference type="Proteomes" id="UP000054396"/>
    </source>
</evidence>
<dbReference type="AlphaFoldDB" id="A0A0W7WFV4"/>
<dbReference type="SUPFAM" id="SSF56300">
    <property type="entry name" value="Metallo-dependent phosphatases"/>
    <property type="match status" value="1"/>
</dbReference>
<reference evidence="2 3" key="1">
    <citation type="submission" date="2015-12" db="EMBL/GenBank/DDBJ databases">
        <authorList>
            <person name="Shamseldin A."/>
            <person name="Moawad H."/>
            <person name="Abd El-Rahim W.M."/>
            <person name="Sadowsky M.J."/>
        </authorList>
    </citation>
    <scope>NUCLEOTIDE SEQUENCE [LARGE SCALE GENOMIC DNA]</scope>
    <source>
        <strain evidence="2 3">SJ5A-1</strain>
    </source>
</reference>
<organism evidence="2 3">
    <name type="scientific">Pseudoponticoccus marisrubri</name>
    <dbReference type="NCBI Taxonomy" id="1685382"/>
    <lineage>
        <taxon>Bacteria</taxon>
        <taxon>Pseudomonadati</taxon>
        <taxon>Pseudomonadota</taxon>
        <taxon>Alphaproteobacteria</taxon>
        <taxon>Rhodobacterales</taxon>
        <taxon>Roseobacteraceae</taxon>
        <taxon>Pseudoponticoccus</taxon>
    </lineage>
</organism>
<dbReference type="InterPro" id="IPR029052">
    <property type="entry name" value="Metallo-depent_PP-like"/>
</dbReference>
<dbReference type="GO" id="GO:0110154">
    <property type="term" value="P:RNA decapping"/>
    <property type="evidence" value="ECO:0007669"/>
    <property type="project" value="TreeGrafter"/>
</dbReference>
<dbReference type="RefSeq" id="WP_058863544.1">
    <property type="nucleotide sequence ID" value="NZ_LPXO01000013.1"/>
</dbReference>
<evidence type="ECO:0000259" key="1">
    <source>
        <dbReference type="Pfam" id="PF00149"/>
    </source>
</evidence>
<dbReference type="GO" id="GO:0008803">
    <property type="term" value="F:bis(5'-nucleosyl)-tetraphosphatase (symmetrical) activity"/>
    <property type="evidence" value="ECO:0007669"/>
    <property type="project" value="TreeGrafter"/>
</dbReference>
<dbReference type="GO" id="GO:0016791">
    <property type="term" value="F:phosphatase activity"/>
    <property type="evidence" value="ECO:0007669"/>
    <property type="project" value="TreeGrafter"/>
</dbReference>
<dbReference type="PANTHER" id="PTHR42850:SF4">
    <property type="entry name" value="ZINC-DEPENDENT ENDOPOLYPHOSPHATASE"/>
    <property type="match status" value="1"/>
</dbReference>
<dbReference type="OrthoDB" id="9807890at2"/>
<dbReference type="Gene3D" id="3.60.21.10">
    <property type="match status" value="1"/>
</dbReference>
<gene>
    <name evidence="2" type="ORF">AVJ23_17665</name>
</gene>
<evidence type="ECO:0000313" key="2">
    <source>
        <dbReference type="EMBL" id="KUF09469.1"/>
    </source>
</evidence>